<feature type="transmembrane region" description="Helical" evidence="13">
    <location>
        <begin position="307"/>
        <end position="327"/>
    </location>
</feature>
<dbReference type="NCBIfam" id="TIGR00797">
    <property type="entry name" value="matE"/>
    <property type="match status" value="1"/>
</dbReference>
<accession>A0A8I0DRQ9</accession>
<evidence type="ECO:0000256" key="10">
    <source>
        <dbReference type="ARBA" id="ARBA00023065"/>
    </source>
</evidence>
<feature type="transmembrane region" description="Helical" evidence="13">
    <location>
        <begin position="183"/>
        <end position="201"/>
    </location>
</feature>
<evidence type="ECO:0000256" key="8">
    <source>
        <dbReference type="ARBA" id="ARBA00022692"/>
    </source>
</evidence>
<comment type="subcellular location">
    <subcellularLocation>
        <location evidence="2">Cell membrane</location>
        <topology evidence="2">Multi-pass membrane protein</topology>
    </subcellularLocation>
</comment>
<dbReference type="GO" id="GO:0042910">
    <property type="term" value="F:xenobiotic transmembrane transporter activity"/>
    <property type="evidence" value="ECO:0007669"/>
    <property type="project" value="InterPro"/>
</dbReference>
<evidence type="ECO:0000256" key="3">
    <source>
        <dbReference type="ARBA" id="ARBA00010199"/>
    </source>
</evidence>
<feature type="transmembrane region" description="Helical" evidence="13">
    <location>
        <begin position="339"/>
        <end position="362"/>
    </location>
</feature>
<comment type="similarity">
    <text evidence="3">Belongs to the multi antimicrobial extrusion (MATE) (TC 2.A.66.1) family.</text>
</comment>
<evidence type="ECO:0000256" key="13">
    <source>
        <dbReference type="SAM" id="Phobius"/>
    </source>
</evidence>
<keyword evidence="8 13" id="KW-0812">Transmembrane</keyword>
<evidence type="ECO:0000256" key="2">
    <source>
        <dbReference type="ARBA" id="ARBA00004651"/>
    </source>
</evidence>
<organism evidence="14 15">
    <name type="scientific">Blautia segnis</name>
    <dbReference type="NCBI Taxonomy" id="2763030"/>
    <lineage>
        <taxon>Bacteria</taxon>
        <taxon>Bacillati</taxon>
        <taxon>Bacillota</taxon>
        <taxon>Clostridia</taxon>
        <taxon>Lachnospirales</taxon>
        <taxon>Lachnospiraceae</taxon>
        <taxon>Blautia</taxon>
    </lineage>
</organism>
<dbReference type="PANTHER" id="PTHR43298">
    <property type="entry name" value="MULTIDRUG RESISTANCE PROTEIN NORM-RELATED"/>
    <property type="match status" value="1"/>
</dbReference>
<dbReference type="AlphaFoldDB" id="A0A8I0DRQ9"/>
<name>A0A8I0DRQ9_9FIRM</name>
<evidence type="ECO:0000256" key="1">
    <source>
        <dbReference type="ARBA" id="ARBA00003408"/>
    </source>
</evidence>
<feature type="transmembrane region" description="Helical" evidence="13">
    <location>
        <begin position="150"/>
        <end position="171"/>
    </location>
</feature>
<feature type="transmembrane region" description="Helical" evidence="13">
    <location>
        <begin position="431"/>
        <end position="457"/>
    </location>
</feature>
<keyword evidence="5" id="KW-0813">Transport</keyword>
<evidence type="ECO:0000256" key="5">
    <source>
        <dbReference type="ARBA" id="ARBA00022448"/>
    </source>
</evidence>
<dbReference type="GO" id="GO:0006811">
    <property type="term" value="P:monoatomic ion transport"/>
    <property type="evidence" value="ECO:0007669"/>
    <property type="project" value="UniProtKB-KW"/>
</dbReference>
<dbReference type="RefSeq" id="WP_173766732.1">
    <property type="nucleotide sequence ID" value="NZ_JACOOT010000027.1"/>
</dbReference>
<evidence type="ECO:0000313" key="15">
    <source>
        <dbReference type="Proteomes" id="UP000652847"/>
    </source>
</evidence>
<feature type="transmembrane region" description="Helical" evidence="13">
    <location>
        <begin position="62"/>
        <end position="84"/>
    </location>
</feature>
<protein>
    <recommendedName>
        <fullName evidence="4">Probable multidrug resistance protein NorM</fullName>
    </recommendedName>
    <alternativeName>
        <fullName evidence="12">Multidrug-efflux transporter</fullName>
    </alternativeName>
</protein>
<feature type="transmembrane region" description="Helical" evidence="13">
    <location>
        <begin position="20"/>
        <end position="42"/>
    </location>
</feature>
<dbReference type="InterPro" id="IPR048279">
    <property type="entry name" value="MdtK-like"/>
</dbReference>
<dbReference type="PANTHER" id="PTHR43298:SF2">
    <property type="entry name" value="FMN_FAD EXPORTER YEEO-RELATED"/>
    <property type="match status" value="1"/>
</dbReference>
<evidence type="ECO:0000313" key="14">
    <source>
        <dbReference type="EMBL" id="MBC5651816.1"/>
    </source>
</evidence>
<keyword evidence="15" id="KW-1185">Reference proteome</keyword>
<dbReference type="EMBL" id="JACOOT010000027">
    <property type="protein sequence ID" value="MBC5651816.1"/>
    <property type="molecule type" value="Genomic_DNA"/>
</dbReference>
<dbReference type="InterPro" id="IPR050222">
    <property type="entry name" value="MATE_MdtK"/>
</dbReference>
<feature type="transmembrane region" description="Helical" evidence="13">
    <location>
        <begin position="105"/>
        <end position="130"/>
    </location>
</feature>
<evidence type="ECO:0000256" key="11">
    <source>
        <dbReference type="ARBA" id="ARBA00023136"/>
    </source>
</evidence>
<evidence type="ECO:0000256" key="12">
    <source>
        <dbReference type="ARBA" id="ARBA00031636"/>
    </source>
</evidence>
<keyword evidence="7" id="KW-1003">Cell membrane</keyword>
<dbReference type="GO" id="GO:0005886">
    <property type="term" value="C:plasma membrane"/>
    <property type="evidence" value="ECO:0007669"/>
    <property type="project" value="UniProtKB-SubCell"/>
</dbReference>
<dbReference type="PIRSF" id="PIRSF006603">
    <property type="entry name" value="DinF"/>
    <property type="match status" value="1"/>
</dbReference>
<keyword evidence="10" id="KW-0406">Ion transport</keyword>
<keyword evidence="9 13" id="KW-1133">Transmembrane helix</keyword>
<evidence type="ECO:0000256" key="6">
    <source>
        <dbReference type="ARBA" id="ARBA00022449"/>
    </source>
</evidence>
<evidence type="ECO:0000256" key="7">
    <source>
        <dbReference type="ARBA" id="ARBA00022475"/>
    </source>
</evidence>
<evidence type="ECO:0000256" key="4">
    <source>
        <dbReference type="ARBA" id="ARBA00020268"/>
    </source>
</evidence>
<dbReference type="Proteomes" id="UP000652847">
    <property type="component" value="Unassembled WGS sequence"/>
</dbReference>
<dbReference type="GO" id="GO:0015297">
    <property type="term" value="F:antiporter activity"/>
    <property type="evidence" value="ECO:0007669"/>
    <property type="project" value="UniProtKB-KW"/>
</dbReference>
<reference evidence="14 15" key="1">
    <citation type="submission" date="2020-08" db="EMBL/GenBank/DDBJ databases">
        <title>Genome public.</title>
        <authorList>
            <person name="Liu C."/>
            <person name="Sun Q."/>
        </authorList>
    </citation>
    <scope>NUCLEOTIDE SEQUENCE [LARGE SCALE GENOMIC DNA]</scope>
    <source>
        <strain evidence="14 15">BX17</strain>
    </source>
</reference>
<feature type="transmembrane region" description="Helical" evidence="13">
    <location>
        <begin position="374"/>
        <end position="399"/>
    </location>
</feature>
<dbReference type="InterPro" id="IPR002528">
    <property type="entry name" value="MATE_fam"/>
</dbReference>
<feature type="transmembrane region" description="Helical" evidence="13">
    <location>
        <begin position="406"/>
        <end position="425"/>
    </location>
</feature>
<feature type="transmembrane region" description="Helical" evidence="13">
    <location>
        <begin position="213"/>
        <end position="231"/>
    </location>
</feature>
<comment type="function">
    <text evidence="1">Multidrug efflux pump.</text>
</comment>
<keyword evidence="11 13" id="KW-0472">Membrane</keyword>
<proteinExistence type="inferred from homology"/>
<gene>
    <name evidence="14" type="ORF">H8S54_12020</name>
</gene>
<evidence type="ECO:0000256" key="9">
    <source>
        <dbReference type="ARBA" id="ARBA00022989"/>
    </source>
</evidence>
<comment type="caution">
    <text evidence="14">The sequence shown here is derived from an EMBL/GenBank/DDBJ whole genome shotgun (WGS) entry which is preliminary data.</text>
</comment>
<dbReference type="Pfam" id="PF01554">
    <property type="entry name" value="MatE"/>
    <property type="match status" value="2"/>
</dbReference>
<keyword evidence="6" id="KW-0050">Antiport</keyword>
<sequence>MENTSVKAGFRKKFLGDKAFYKMVLAIAIPIMIQNGITNFVSLLDNIMIGRIGTEQMSGAAIVNQLLFVYNLCLFGGVSGAGIFTAQYAGQKDHEGVRQTFRYKLWLVIILTIITVLLLISSGEALIGMYLKGEGSAAALEATSRYGMQYLWIMLIGLPPFMISQVYSSTLRECGETVPPMKAGVTAVLVNLVFNYLLIYGKFGFPELGVRGAAIATVISRYVEVAIVIVWTHTHTDRMPFAKGLYSTLKVPASLTKKILIKGTPLLLNETLWAAGMAILTQCYSVRGLNVVAAQNIANTINNVFNVVFIALGDSVAIVVGQLLGAGDMKKARDTDNKMIAFSVMCCTGVAIVMLVVAPFFPRLYKTNQDARELAKYFIMIMAIFMPQNAFLHAAYFTLRSGGKTIITFLFDSVFVWCVSVPIAYCLSRFTGLHVLAVFTMVQIGDILKCIVGFVLVKKGVWMQNIVSGR</sequence>